<evidence type="ECO:0000313" key="4">
    <source>
        <dbReference type="Proteomes" id="UP001352263"/>
    </source>
</evidence>
<dbReference type="EMBL" id="JAWIIV010000024">
    <property type="protein sequence ID" value="MEC4721956.1"/>
    <property type="molecule type" value="Genomic_DNA"/>
</dbReference>
<proteinExistence type="inferred from homology"/>
<keyword evidence="3" id="KW-0645">Protease</keyword>
<dbReference type="SUPFAM" id="SSF81923">
    <property type="entry name" value="Double Clp-N motif"/>
    <property type="match status" value="1"/>
</dbReference>
<evidence type="ECO:0000313" key="3">
    <source>
        <dbReference type="EMBL" id="MEC4721956.1"/>
    </source>
</evidence>
<feature type="domain" description="Clp R" evidence="2">
    <location>
        <begin position="20"/>
        <end position="73"/>
    </location>
</feature>
<evidence type="ECO:0000256" key="1">
    <source>
        <dbReference type="ARBA" id="ARBA00008675"/>
    </source>
</evidence>
<dbReference type="RefSeq" id="WP_326508641.1">
    <property type="nucleotide sequence ID" value="NZ_JAWIIV010000024.1"/>
</dbReference>
<protein>
    <submittedName>
        <fullName evidence="3">Clp protease N-terminal domain-containing protein</fullName>
    </submittedName>
</protein>
<keyword evidence="3" id="KW-0378">Hydrolase</keyword>
<dbReference type="GO" id="GO:0006508">
    <property type="term" value="P:proteolysis"/>
    <property type="evidence" value="ECO:0007669"/>
    <property type="project" value="UniProtKB-KW"/>
</dbReference>
<dbReference type="Proteomes" id="UP001352263">
    <property type="component" value="Unassembled WGS sequence"/>
</dbReference>
<evidence type="ECO:0000259" key="2">
    <source>
        <dbReference type="Pfam" id="PF02861"/>
    </source>
</evidence>
<keyword evidence="4" id="KW-1185">Reference proteome</keyword>
<dbReference type="Pfam" id="PF02861">
    <property type="entry name" value="Clp_N"/>
    <property type="match status" value="1"/>
</dbReference>
<sequence>MLRMLKQRFNDIRVIKKLCMNAERHANAEGQEAPGLEHFVLAALDLPDGTARKAFQRLGADPDIFRSAIAEQYNIALGNIGIDATQLAAMQGNADGISPSGKIFRSQPQVQAFMQQLASRQREGSEGSLLGAHVIEAIADFQHGVASRAFAAMGIDRKALKEAARKESGRTRAGVDAA</sequence>
<accession>A0ABU6JES7</accession>
<organism evidence="3 4">
    <name type="scientific">Noviherbaspirillum album</name>
    <dbReference type="NCBI Taxonomy" id="3080276"/>
    <lineage>
        <taxon>Bacteria</taxon>
        <taxon>Pseudomonadati</taxon>
        <taxon>Pseudomonadota</taxon>
        <taxon>Betaproteobacteria</taxon>
        <taxon>Burkholderiales</taxon>
        <taxon>Oxalobacteraceae</taxon>
        <taxon>Noviherbaspirillum</taxon>
    </lineage>
</organism>
<dbReference type="Gene3D" id="1.10.1780.10">
    <property type="entry name" value="Clp, N-terminal domain"/>
    <property type="match status" value="1"/>
</dbReference>
<comment type="caution">
    <text evidence="3">The sequence shown here is derived from an EMBL/GenBank/DDBJ whole genome shotgun (WGS) entry which is preliminary data.</text>
</comment>
<dbReference type="InterPro" id="IPR036628">
    <property type="entry name" value="Clp_N_dom_sf"/>
</dbReference>
<dbReference type="InterPro" id="IPR004176">
    <property type="entry name" value="Clp_R_N"/>
</dbReference>
<name>A0ABU6JES7_9BURK</name>
<dbReference type="GO" id="GO:0008233">
    <property type="term" value="F:peptidase activity"/>
    <property type="evidence" value="ECO:0007669"/>
    <property type="project" value="UniProtKB-KW"/>
</dbReference>
<comment type="similarity">
    <text evidence="1">Belongs to the ClpA/ClpB family.</text>
</comment>
<gene>
    <name evidence="3" type="ORF">RY831_22560</name>
</gene>
<reference evidence="3 4" key="1">
    <citation type="submission" date="2023-10" db="EMBL/GenBank/DDBJ databases">
        <title>Noviherbaspirillum sp. CPCC 100848 genome assembly.</title>
        <authorList>
            <person name="Li X.Y."/>
            <person name="Fang X.M."/>
        </authorList>
    </citation>
    <scope>NUCLEOTIDE SEQUENCE [LARGE SCALE GENOMIC DNA]</scope>
    <source>
        <strain evidence="3 4">CPCC 100848</strain>
    </source>
</reference>